<sequence>MKKDERVTGQEINGILYRFITVKPKRFFGTKDYWVGEAKVTITNPERTLIDGLVAPKYCGDWAEVYSAFESQLSRLDLDKMVEYSTRLDAAVVKRLGWILEKLGVEGSILRRLESVPIRSYRVLN</sequence>
<dbReference type="EMBL" id="BARS01046792">
    <property type="protein sequence ID" value="GAG33018.1"/>
    <property type="molecule type" value="Genomic_DNA"/>
</dbReference>
<proteinExistence type="predicted"/>
<accession>X0X8Q6</accession>
<protein>
    <submittedName>
        <fullName evidence="1">Uncharacterized protein</fullName>
    </submittedName>
</protein>
<comment type="caution">
    <text evidence="1">The sequence shown here is derived from an EMBL/GenBank/DDBJ whole genome shotgun (WGS) entry which is preliminary data.</text>
</comment>
<dbReference type="AlphaFoldDB" id="X0X8Q6"/>
<name>X0X8Q6_9ZZZZ</name>
<organism evidence="1">
    <name type="scientific">marine sediment metagenome</name>
    <dbReference type="NCBI Taxonomy" id="412755"/>
    <lineage>
        <taxon>unclassified sequences</taxon>
        <taxon>metagenomes</taxon>
        <taxon>ecological metagenomes</taxon>
    </lineage>
</organism>
<gene>
    <name evidence="1" type="ORF">S01H1_70373</name>
</gene>
<evidence type="ECO:0000313" key="1">
    <source>
        <dbReference type="EMBL" id="GAG33018.1"/>
    </source>
</evidence>
<reference evidence="1" key="1">
    <citation type="journal article" date="2014" name="Front. Microbiol.">
        <title>High frequency of phylogenetically diverse reductive dehalogenase-homologous genes in deep subseafloor sedimentary metagenomes.</title>
        <authorList>
            <person name="Kawai M."/>
            <person name="Futagami T."/>
            <person name="Toyoda A."/>
            <person name="Takaki Y."/>
            <person name="Nishi S."/>
            <person name="Hori S."/>
            <person name="Arai W."/>
            <person name="Tsubouchi T."/>
            <person name="Morono Y."/>
            <person name="Uchiyama I."/>
            <person name="Ito T."/>
            <person name="Fujiyama A."/>
            <person name="Inagaki F."/>
            <person name="Takami H."/>
        </authorList>
    </citation>
    <scope>NUCLEOTIDE SEQUENCE</scope>
    <source>
        <strain evidence="1">Expedition CK06-06</strain>
    </source>
</reference>
<feature type="non-terminal residue" evidence="1">
    <location>
        <position position="125"/>
    </location>
</feature>